<reference evidence="1 2" key="1">
    <citation type="journal article" date="2009" name="Stand. Genomic Sci.">
        <title>Complete genome sequence of Desulfotomaculum acetoxidans type strain (5575).</title>
        <authorList>
            <person name="Spring S."/>
            <person name="Lapidus A."/>
            <person name="Schroder M."/>
            <person name="Gleim D."/>
            <person name="Sims D."/>
            <person name="Meincke L."/>
            <person name="Glavina Del Rio T."/>
            <person name="Tice H."/>
            <person name="Copeland A."/>
            <person name="Cheng J.F."/>
            <person name="Lucas S."/>
            <person name="Chen F."/>
            <person name="Nolan M."/>
            <person name="Bruce D."/>
            <person name="Goodwin L."/>
            <person name="Pitluck S."/>
            <person name="Ivanova N."/>
            <person name="Mavromatis K."/>
            <person name="Mikhailova N."/>
            <person name="Pati A."/>
            <person name="Chen A."/>
            <person name="Palaniappan K."/>
            <person name="Land M."/>
            <person name="Hauser L."/>
            <person name="Chang Y.J."/>
            <person name="Jeffries C.D."/>
            <person name="Chain P."/>
            <person name="Saunders E."/>
            <person name="Brettin T."/>
            <person name="Detter J.C."/>
            <person name="Goker M."/>
            <person name="Bristow J."/>
            <person name="Eisen J.A."/>
            <person name="Markowitz V."/>
            <person name="Hugenholtz P."/>
            <person name="Kyrpides N.C."/>
            <person name="Klenk H.P."/>
            <person name="Han C."/>
        </authorList>
    </citation>
    <scope>NUCLEOTIDE SEQUENCE [LARGE SCALE GENOMIC DNA]</scope>
    <source>
        <strain evidence="2">ATCC 49208 / DSM 771 / VKM B-1644</strain>
    </source>
</reference>
<proteinExistence type="predicted"/>
<dbReference type="RefSeq" id="WP_015756291.1">
    <property type="nucleotide sequence ID" value="NC_013216.1"/>
</dbReference>
<dbReference type="Proteomes" id="UP000002217">
    <property type="component" value="Chromosome"/>
</dbReference>
<dbReference type="AlphaFoldDB" id="C8W1C8"/>
<dbReference type="HOGENOM" id="CLU_2715747_0_0_9"/>
<accession>C8W1C8</accession>
<name>C8W1C8_DESAS</name>
<gene>
    <name evidence="1" type="ordered locus">Dtox_0657</name>
</gene>
<evidence type="ECO:0000313" key="2">
    <source>
        <dbReference type="Proteomes" id="UP000002217"/>
    </source>
</evidence>
<sequence length="72" mass="8348">METHLGYSTEEVFGLLKECLINRLAIQQTNRSWLSITQPSSQLVEILNALKCEVVIDKKRFEPVLKAAERWM</sequence>
<dbReference type="EMBL" id="CP001720">
    <property type="protein sequence ID" value="ACV61573.1"/>
    <property type="molecule type" value="Genomic_DNA"/>
</dbReference>
<evidence type="ECO:0000313" key="1">
    <source>
        <dbReference type="EMBL" id="ACV61573.1"/>
    </source>
</evidence>
<organism evidence="1 2">
    <name type="scientific">Desulfofarcimen acetoxidans (strain ATCC 49208 / DSM 771 / KCTC 5769 / VKM B-1644 / 5575)</name>
    <name type="common">Desulfotomaculum acetoxidans</name>
    <dbReference type="NCBI Taxonomy" id="485916"/>
    <lineage>
        <taxon>Bacteria</taxon>
        <taxon>Bacillati</taxon>
        <taxon>Bacillota</taxon>
        <taxon>Clostridia</taxon>
        <taxon>Eubacteriales</taxon>
        <taxon>Peptococcaceae</taxon>
        <taxon>Desulfofarcimen</taxon>
    </lineage>
</organism>
<protein>
    <submittedName>
        <fullName evidence="1">Uncharacterized protein</fullName>
    </submittedName>
</protein>
<dbReference type="KEGG" id="dae:Dtox_0657"/>
<keyword evidence="2" id="KW-1185">Reference proteome</keyword>